<protein>
    <submittedName>
        <fullName evidence="1">Uncharacterized protein</fullName>
    </submittedName>
</protein>
<sequence length="81" mass="8326">MGGSIVAAKSTCVVLVIFMVAVALPVNAVTHRKILSSGSAKLEPSKIGLPPVPVDIPPLPSLPVPLPSLPFVSRYVEGQGN</sequence>
<gene>
    <name evidence="1" type="ORF">Nepgr_028760</name>
</gene>
<dbReference type="EMBL" id="BSYO01000032">
    <property type="protein sequence ID" value="GMH26917.1"/>
    <property type="molecule type" value="Genomic_DNA"/>
</dbReference>
<evidence type="ECO:0000313" key="2">
    <source>
        <dbReference type="Proteomes" id="UP001279734"/>
    </source>
</evidence>
<proteinExistence type="predicted"/>
<dbReference type="AlphaFoldDB" id="A0AAD3TCN4"/>
<dbReference type="Proteomes" id="UP001279734">
    <property type="component" value="Unassembled WGS sequence"/>
</dbReference>
<accession>A0AAD3TCN4</accession>
<organism evidence="1 2">
    <name type="scientific">Nepenthes gracilis</name>
    <name type="common">Slender pitcher plant</name>
    <dbReference type="NCBI Taxonomy" id="150966"/>
    <lineage>
        <taxon>Eukaryota</taxon>
        <taxon>Viridiplantae</taxon>
        <taxon>Streptophyta</taxon>
        <taxon>Embryophyta</taxon>
        <taxon>Tracheophyta</taxon>
        <taxon>Spermatophyta</taxon>
        <taxon>Magnoliopsida</taxon>
        <taxon>eudicotyledons</taxon>
        <taxon>Gunneridae</taxon>
        <taxon>Pentapetalae</taxon>
        <taxon>Caryophyllales</taxon>
        <taxon>Nepenthaceae</taxon>
        <taxon>Nepenthes</taxon>
    </lineage>
</organism>
<comment type="caution">
    <text evidence="1">The sequence shown here is derived from an EMBL/GenBank/DDBJ whole genome shotgun (WGS) entry which is preliminary data.</text>
</comment>
<keyword evidence="2" id="KW-1185">Reference proteome</keyword>
<evidence type="ECO:0000313" key="1">
    <source>
        <dbReference type="EMBL" id="GMH26917.1"/>
    </source>
</evidence>
<name>A0AAD3TCN4_NEPGR</name>
<reference evidence="1" key="1">
    <citation type="submission" date="2023-05" db="EMBL/GenBank/DDBJ databases">
        <title>Nepenthes gracilis genome sequencing.</title>
        <authorList>
            <person name="Fukushima K."/>
        </authorList>
    </citation>
    <scope>NUCLEOTIDE SEQUENCE</scope>
    <source>
        <strain evidence="1">SING2019-196</strain>
    </source>
</reference>